<keyword evidence="3" id="KW-1185">Reference proteome</keyword>
<evidence type="ECO:0000256" key="1">
    <source>
        <dbReference type="SAM" id="MobiDB-lite"/>
    </source>
</evidence>
<proteinExistence type="predicted"/>
<evidence type="ECO:0000313" key="3">
    <source>
        <dbReference type="Proteomes" id="UP001224674"/>
    </source>
</evidence>
<evidence type="ECO:0008006" key="4">
    <source>
        <dbReference type="Google" id="ProtNLM"/>
    </source>
</evidence>
<accession>A0AAJ6AQS9</accession>
<dbReference type="EMBL" id="CP122566">
    <property type="protein sequence ID" value="WGH94194.1"/>
    <property type="molecule type" value="Genomic_DNA"/>
</dbReference>
<evidence type="ECO:0000313" key="2">
    <source>
        <dbReference type="EMBL" id="WGH94194.1"/>
    </source>
</evidence>
<feature type="region of interest" description="Disordered" evidence="1">
    <location>
        <begin position="148"/>
        <end position="169"/>
    </location>
</feature>
<dbReference type="Gene3D" id="3.40.50.720">
    <property type="entry name" value="NAD(P)-binding Rossmann-like Domain"/>
    <property type="match status" value="1"/>
</dbReference>
<name>A0AAJ6AQS9_9MICC</name>
<dbReference type="SUPFAM" id="SSF51735">
    <property type="entry name" value="NAD(P)-binding Rossmann-fold domains"/>
    <property type="match status" value="1"/>
</dbReference>
<dbReference type="Proteomes" id="UP001224674">
    <property type="component" value="Chromosome"/>
</dbReference>
<dbReference type="InterPro" id="IPR036291">
    <property type="entry name" value="NAD(P)-bd_dom_sf"/>
</dbReference>
<dbReference type="RefSeq" id="WP_279675298.1">
    <property type="nucleotide sequence ID" value="NZ_CP122566.1"/>
</dbReference>
<reference evidence="2 3" key="1">
    <citation type="submission" date="2023-03" db="EMBL/GenBank/DDBJ databases">
        <title>Complete genome sequences of several Auritidibacter ignavus strains isolated from ear infections.</title>
        <authorList>
            <person name="Baehr T."/>
            <person name="Baumhoegger A.M."/>
        </authorList>
    </citation>
    <scope>NUCLEOTIDE SEQUENCE [LARGE SCALE GENOMIC DNA]</scope>
    <source>
        <strain evidence="2 3">BABAE-6</strain>
    </source>
</reference>
<protein>
    <recommendedName>
        <fullName evidence="4">NAD-dependent epimerase/dehydratase family protein</fullName>
    </recommendedName>
</protein>
<organism evidence="2 3">
    <name type="scientific">Auritidibacter ignavus</name>
    <dbReference type="NCBI Taxonomy" id="678932"/>
    <lineage>
        <taxon>Bacteria</taxon>
        <taxon>Bacillati</taxon>
        <taxon>Actinomycetota</taxon>
        <taxon>Actinomycetes</taxon>
        <taxon>Micrococcales</taxon>
        <taxon>Micrococcaceae</taxon>
        <taxon>Auritidibacter</taxon>
    </lineage>
</organism>
<dbReference type="AlphaFoldDB" id="A0AAJ6AQS9"/>
<gene>
    <name evidence="2" type="ORF">QDX21_05220</name>
</gene>
<sequence>MEADDVDRVIIHPSGLLGPNDPGATNLTTLVQRLVDGELGVVVKGGYDMVDVRDVAACVVKACRTGSGPYLATGGYVSLRQLGRIVTNLVDRRDPLTLPLWVARLAAVPVEGVARLFGRPPLFTKYSLYTLSSGNRFKNAKARRELGFEPRPLEETLSDMVDERQSQQD</sequence>